<gene>
    <name evidence="1" type="ORF">V565_250090</name>
</gene>
<dbReference type="AlphaFoldDB" id="A0A074RFZ6"/>
<dbReference type="EMBL" id="AZST01001580">
    <property type="protein sequence ID" value="KEP45684.1"/>
    <property type="molecule type" value="Genomic_DNA"/>
</dbReference>
<accession>A0A074RFZ6</accession>
<name>A0A074RFZ6_9AGAM</name>
<dbReference type="Proteomes" id="UP000027456">
    <property type="component" value="Unassembled WGS sequence"/>
</dbReference>
<reference evidence="1 2" key="1">
    <citation type="submission" date="2013-12" db="EMBL/GenBank/DDBJ databases">
        <authorList>
            <person name="Cubeta M."/>
            <person name="Pakala S."/>
            <person name="Fedorova N."/>
            <person name="Thomas E."/>
            <person name="Dean R."/>
            <person name="Jabaji S."/>
            <person name="Neate S."/>
            <person name="Toda T."/>
            <person name="Tavantzis S."/>
            <person name="Vilgalys R."/>
            <person name="Bharathan N."/>
            <person name="Pakala S."/>
            <person name="Losada L.S."/>
            <person name="Zafar N."/>
            <person name="Nierman W."/>
        </authorList>
    </citation>
    <scope>NUCLEOTIDE SEQUENCE [LARGE SCALE GENOMIC DNA]</scope>
    <source>
        <strain evidence="1 2">123E</strain>
    </source>
</reference>
<comment type="caution">
    <text evidence="1">The sequence shown here is derived from an EMBL/GenBank/DDBJ whole genome shotgun (WGS) entry which is preliminary data.</text>
</comment>
<proteinExistence type="predicted"/>
<evidence type="ECO:0000313" key="1">
    <source>
        <dbReference type="EMBL" id="KEP45684.1"/>
    </source>
</evidence>
<dbReference type="HOGENOM" id="CLU_2134955_0_0_1"/>
<sequence length="113" mass="12704">MSSTLLCPPGLLPEFCALYVFYVLIHPQLSSSRCFKTQSLRRQMFMQFYLIRRGIVHSARRITWVTNVFVGNCRIPDAIPNSANPPRLPVALTAFISCLKESAEPSLADLGMD</sequence>
<organism evidence="1 2">
    <name type="scientific">Rhizoctonia solani 123E</name>
    <dbReference type="NCBI Taxonomy" id="1423351"/>
    <lineage>
        <taxon>Eukaryota</taxon>
        <taxon>Fungi</taxon>
        <taxon>Dikarya</taxon>
        <taxon>Basidiomycota</taxon>
        <taxon>Agaricomycotina</taxon>
        <taxon>Agaricomycetes</taxon>
        <taxon>Cantharellales</taxon>
        <taxon>Ceratobasidiaceae</taxon>
        <taxon>Rhizoctonia</taxon>
    </lineage>
</organism>
<evidence type="ECO:0000313" key="2">
    <source>
        <dbReference type="Proteomes" id="UP000027456"/>
    </source>
</evidence>
<keyword evidence="2" id="KW-1185">Reference proteome</keyword>
<protein>
    <submittedName>
        <fullName evidence="1">Uncharacterized protein</fullName>
    </submittedName>
</protein>